<comment type="catalytic activity">
    <reaction evidence="8">
        <text>L-tyrosyl-[protein] + UTP = O-(5'-uridylyl)-L-tyrosyl-[protein] + diphosphate</text>
        <dbReference type="Rhea" id="RHEA:83887"/>
        <dbReference type="Rhea" id="RHEA-COMP:10136"/>
        <dbReference type="Rhea" id="RHEA-COMP:20238"/>
        <dbReference type="ChEBI" id="CHEBI:33019"/>
        <dbReference type="ChEBI" id="CHEBI:46398"/>
        <dbReference type="ChEBI" id="CHEBI:46858"/>
        <dbReference type="ChEBI" id="CHEBI:90602"/>
    </reaction>
</comment>
<gene>
    <name evidence="8" type="primary">ydiU</name>
    <name evidence="8" type="synonym">selO</name>
    <name evidence="9" type="ORF">FDG31_04070</name>
</gene>
<comment type="catalytic activity">
    <reaction evidence="8">
        <text>L-seryl-[protein] + ATP = 3-O-(5'-adenylyl)-L-seryl-[protein] + diphosphate</text>
        <dbReference type="Rhea" id="RHEA:58120"/>
        <dbReference type="Rhea" id="RHEA-COMP:9863"/>
        <dbReference type="Rhea" id="RHEA-COMP:15073"/>
        <dbReference type="ChEBI" id="CHEBI:29999"/>
        <dbReference type="ChEBI" id="CHEBI:30616"/>
        <dbReference type="ChEBI" id="CHEBI:33019"/>
        <dbReference type="ChEBI" id="CHEBI:142516"/>
        <dbReference type="EC" id="2.7.7.108"/>
    </reaction>
</comment>
<reference evidence="9 10" key="1">
    <citation type="submission" date="2019-04" db="EMBL/GenBank/DDBJ databases">
        <title>Genome sequencing of Clostridium botulinum Groups I-IV and Clostridium butyricum.</title>
        <authorList>
            <person name="Brunt J."/>
            <person name="Van Vliet A.H.M."/>
            <person name="Stringer S.C."/>
            <person name="Carter A.T."/>
            <person name="Peck M.W."/>
        </authorList>
    </citation>
    <scope>NUCLEOTIDE SEQUENCE [LARGE SCALE GENOMIC DNA]</scope>
    <source>
        <strain evidence="9 10">BL81</strain>
    </source>
</reference>
<dbReference type="PANTHER" id="PTHR32057:SF14">
    <property type="entry name" value="PROTEIN ADENYLYLTRANSFERASE SELO, MITOCHONDRIAL"/>
    <property type="match status" value="1"/>
</dbReference>
<feature type="binding site" evidence="8">
    <location>
        <position position="129"/>
    </location>
    <ligand>
        <name>ATP</name>
        <dbReference type="ChEBI" id="CHEBI:30616"/>
    </ligand>
</feature>
<keyword evidence="3 8" id="KW-0548">Nucleotidyltransferase</keyword>
<feature type="binding site" evidence="8">
    <location>
        <position position="266"/>
    </location>
    <ligand>
        <name>Mg(2+)</name>
        <dbReference type="ChEBI" id="CHEBI:18420"/>
    </ligand>
</feature>
<feature type="active site" description="Proton acceptor" evidence="8">
    <location>
        <position position="256"/>
    </location>
</feature>
<comment type="catalytic activity">
    <reaction evidence="8">
        <text>L-threonyl-[protein] + ATP = 3-O-(5'-adenylyl)-L-threonyl-[protein] + diphosphate</text>
        <dbReference type="Rhea" id="RHEA:54292"/>
        <dbReference type="Rhea" id="RHEA-COMP:11060"/>
        <dbReference type="Rhea" id="RHEA-COMP:13847"/>
        <dbReference type="ChEBI" id="CHEBI:30013"/>
        <dbReference type="ChEBI" id="CHEBI:30616"/>
        <dbReference type="ChEBI" id="CHEBI:33019"/>
        <dbReference type="ChEBI" id="CHEBI:138113"/>
        <dbReference type="EC" id="2.7.7.108"/>
    </reaction>
</comment>
<evidence type="ECO:0000256" key="4">
    <source>
        <dbReference type="ARBA" id="ARBA00022723"/>
    </source>
</evidence>
<accession>A0A6B4JL25</accession>
<evidence type="ECO:0000256" key="3">
    <source>
        <dbReference type="ARBA" id="ARBA00022695"/>
    </source>
</evidence>
<dbReference type="Proteomes" id="UP000486903">
    <property type="component" value="Unassembled WGS sequence"/>
</dbReference>
<name>A0A6B4JL25_CLOBO</name>
<dbReference type="AlphaFoldDB" id="A0A6B4JL25"/>
<protein>
    <recommendedName>
        <fullName evidence="8">Protein nucleotidyltransferase YdiU</fullName>
        <ecNumber evidence="8">2.7.7.-</ecNumber>
    </recommendedName>
    <alternativeName>
        <fullName evidence="8">Protein adenylyltransferase YdiU</fullName>
        <ecNumber evidence="8">2.7.7.108</ecNumber>
    </alternativeName>
    <alternativeName>
        <fullName evidence="8">Protein uridylyltransferase YdiU</fullName>
        <ecNumber evidence="8">2.7.7.-</ecNumber>
    </alternativeName>
</protein>
<comment type="catalytic activity">
    <reaction evidence="8">
        <text>L-histidyl-[protein] + UTP = N(tele)-(5'-uridylyl)-L-histidyl-[protein] + diphosphate</text>
        <dbReference type="Rhea" id="RHEA:83891"/>
        <dbReference type="Rhea" id="RHEA-COMP:9745"/>
        <dbReference type="Rhea" id="RHEA-COMP:20239"/>
        <dbReference type="ChEBI" id="CHEBI:29979"/>
        <dbReference type="ChEBI" id="CHEBI:33019"/>
        <dbReference type="ChEBI" id="CHEBI:46398"/>
        <dbReference type="ChEBI" id="CHEBI:233474"/>
    </reaction>
</comment>
<evidence type="ECO:0000256" key="7">
    <source>
        <dbReference type="ARBA" id="ARBA00022842"/>
    </source>
</evidence>
<dbReference type="EC" id="2.7.7.108" evidence="8"/>
<evidence type="ECO:0000313" key="10">
    <source>
        <dbReference type="Proteomes" id="UP000486903"/>
    </source>
</evidence>
<evidence type="ECO:0000256" key="1">
    <source>
        <dbReference type="ARBA" id="ARBA00009747"/>
    </source>
</evidence>
<evidence type="ECO:0000256" key="6">
    <source>
        <dbReference type="ARBA" id="ARBA00022840"/>
    </source>
</evidence>
<dbReference type="NCBIfam" id="NF000658">
    <property type="entry name" value="PRK00029.1"/>
    <property type="match status" value="1"/>
</dbReference>
<feature type="binding site" evidence="8">
    <location>
        <position position="117"/>
    </location>
    <ligand>
        <name>ATP</name>
        <dbReference type="ChEBI" id="CHEBI:30616"/>
    </ligand>
</feature>
<sequence>MKNKKVIINNYLNLENTYIKLPKKLFSEQNPSEVKSAKLVAFNESLASDLGLSEEFLQSDDGVAFFAGNKILEGTVPIAQAYAGHQFGHFTMLGDGRAILLGELKSPNGERFDIQLKGSGRTPYSRGGDGKATLGAMLREYIISEGMHGLGIPTTRSLAVVSTGEDVMREEILQGAVLTRIAKNHIRVGTFQFVSNWGTVEELKALADYTLNRHFKKAEYESNPYIYLLNEVIKSQAKLISKWQLVGFIHGVMNTDNVTISGETIDYGPCAFMDVYDPATVFSSIDINGRYAYGNQPKIGAWNLARFAETLLPLLDKNLEVAVEIAQNSISNYSDLYNKYWYTGMRAKLGIFNEEEEDKKLIQSLLTIMKRFNSDYTNTFRNLTLGNTSDIDMFTSEEFKTWYELWKERLTRQDQSSEESNKLMKKNNPTVIPRNYRVEEALVAAVKDNDYCVMQRLVDVLKNPYDYSNMNEYYSTLPKSTSCAYKTYCGT</sequence>
<comment type="function">
    <text evidence="8">Nucleotidyltransferase involved in the post-translational modification of proteins. It can catalyze the addition of adenosine monophosphate (AMP) or uridine monophosphate (UMP) to a protein, resulting in modifications known as AMPylation and UMPylation.</text>
</comment>
<feature type="binding site" evidence="8">
    <location>
        <position position="130"/>
    </location>
    <ligand>
        <name>ATP</name>
        <dbReference type="ChEBI" id="CHEBI:30616"/>
    </ligand>
</feature>
<dbReference type="GO" id="GO:0070733">
    <property type="term" value="F:AMPylase activity"/>
    <property type="evidence" value="ECO:0007669"/>
    <property type="project" value="UniProtKB-EC"/>
</dbReference>
<dbReference type="HAMAP" id="MF_00692">
    <property type="entry name" value="SelO"/>
    <property type="match status" value="1"/>
</dbReference>
<feature type="binding site" evidence="8">
    <location>
        <position position="257"/>
    </location>
    <ligand>
        <name>Mg(2+)</name>
        <dbReference type="ChEBI" id="CHEBI:18420"/>
    </ligand>
</feature>
<keyword evidence="5 8" id="KW-0547">Nucleotide-binding</keyword>
<feature type="binding site" evidence="8">
    <location>
        <position position="187"/>
    </location>
    <ligand>
        <name>ATP</name>
        <dbReference type="ChEBI" id="CHEBI:30616"/>
    </ligand>
</feature>
<feature type="binding site" evidence="8">
    <location>
        <position position="94"/>
    </location>
    <ligand>
        <name>ATP</name>
        <dbReference type="ChEBI" id="CHEBI:30616"/>
    </ligand>
</feature>
<feature type="binding site" evidence="8">
    <location>
        <position position="266"/>
    </location>
    <ligand>
        <name>ATP</name>
        <dbReference type="ChEBI" id="CHEBI:30616"/>
    </ligand>
</feature>
<dbReference type="EC" id="2.7.7.-" evidence="8"/>
<evidence type="ECO:0000256" key="5">
    <source>
        <dbReference type="ARBA" id="ARBA00022741"/>
    </source>
</evidence>
<keyword evidence="8" id="KW-0464">Manganese</keyword>
<dbReference type="RefSeq" id="WP_003374567.1">
    <property type="nucleotide sequence ID" value="NZ_JACBBA010000002.1"/>
</dbReference>
<proteinExistence type="inferred from homology"/>
<dbReference type="GO" id="GO:0005524">
    <property type="term" value="F:ATP binding"/>
    <property type="evidence" value="ECO:0007669"/>
    <property type="project" value="UniProtKB-UniRule"/>
</dbReference>
<keyword evidence="7 8" id="KW-0460">Magnesium</keyword>
<comment type="catalytic activity">
    <reaction evidence="8">
        <text>L-tyrosyl-[protein] + ATP = O-(5'-adenylyl)-L-tyrosyl-[protein] + diphosphate</text>
        <dbReference type="Rhea" id="RHEA:54288"/>
        <dbReference type="Rhea" id="RHEA-COMP:10136"/>
        <dbReference type="Rhea" id="RHEA-COMP:13846"/>
        <dbReference type="ChEBI" id="CHEBI:30616"/>
        <dbReference type="ChEBI" id="CHEBI:33019"/>
        <dbReference type="ChEBI" id="CHEBI:46858"/>
        <dbReference type="ChEBI" id="CHEBI:83624"/>
        <dbReference type="EC" id="2.7.7.108"/>
    </reaction>
</comment>
<dbReference type="GO" id="GO:0000287">
    <property type="term" value="F:magnesium ion binding"/>
    <property type="evidence" value="ECO:0007669"/>
    <property type="project" value="UniProtKB-UniRule"/>
</dbReference>
<dbReference type="PANTHER" id="PTHR32057">
    <property type="entry name" value="PROTEIN ADENYLYLTRANSFERASE SELO, MITOCHONDRIAL"/>
    <property type="match status" value="1"/>
</dbReference>
<dbReference type="GO" id="GO:0030145">
    <property type="term" value="F:manganese ion binding"/>
    <property type="evidence" value="ECO:0007669"/>
    <property type="project" value="UniProtKB-UniRule"/>
</dbReference>
<comment type="cofactor">
    <cofactor evidence="8">
        <name>Mg(2+)</name>
        <dbReference type="ChEBI" id="CHEBI:18420"/>
    </cofactor>
    <cofactor evidence="8">
        <name>Mn(2+)</name>
        <dbReference type="ChEBI" id="CHEBI:29035"/>
    </cofactor>
</comment>
<dbReference type="InterPro" id="IPR003846">
    <property type="entry name" value="SelO"/>
</dbReference>
<comment type="similarity">
    <text evidence="1 8">Belongs to the SELO family.</text>
</comment>
<evidence type="ECO:0000256" key="2">
    <source>
        <dbReference type="ARBA" id="ARBA00022679"/>
    </source>
</evidence>
<feature type="binding site" evidence="8">
    <location>
        <position position="96"/>
    </location>
    <ligand>
        <name>ATP</name>
        <dbReference type="ChEBI" id="CHEBI:30616"/>
    </ligand>
</feature>
<keyword evidence="6 8" id="KW-0067">ATP-binding</keyword>
<organism evidence="9 10">
    <name type="scientific">Clostridium botulinum</name>
    <dbReference type="NCBI Taxonomy" id="1491"/>
    <lineage>
        <taxon>Bacteria</taxon>
        <taxon>Bacillati</taxon>
        <taxon>Bacillota</taxon>
        <taxon>Clostridia</taxon>
        <taxon>Eubacteriales</taxon>
        <taxon>Clostridiaceae</taxon>
        <taxon>Clostridium</taxon>
    </lineage>
</organism>
<keyword evidence="2 8" id="KW-0808">Transferase</keyword>
<evidence type="ECO:0000313" key="9">
    <source>
        <dbReference type="EMBL" id="NFV25349.1"/>
    </source>
</evidence>
<feature type="binding site" evidence="8">
    <location>
        <position position="97"/>
    </location>
    <ligand>
        <name>ATP</name>
        <dbReference type="ChEBI" id="CHEBI:30616"/>
    </ligand>
</feature>
<feature type="binding site" evidence="8">
    <location>
        <position position="180"/>
    </location>
    <ligand>
        <name>ATP</name>
        <dbReference type="ChEBI" id="CHEBI:30616"/>
    </ligand>
</feature>
<dbReference type="Pfam" id="PF02696">
    <property type="entry name" value="SelO"/>
    <property type="match status" value="1"/>
</dbReference>
<comment type="catalytic activity">
    <reaction evidence="8">
        <text>L-seryl-[protein] + UTP = O-(5'-uridylyl)-L-seryl-[protein] + diphosphate</text>
        <dbReference type="Rhea" id="RHEA:64604"/>
        <dbReference type="Rhea" id="RHEA-COMP:9863"/>
        <dbReference type="Rhea" id="RHEA-COMP:16635"/>
        <dbReference type="ChEBI" id="CHEBI:29999"/>
        <dbReference type="ChEBI" id="CHEBI:33019"/>
        <dbReference type="ChEBI" id="CHEBI:46398"/>
        <dbReference type="ChEBI" id="CHEBI:156051"/>
    </reaction>
</comment>
<keyword evidence="4 8" id="KW-0479">Metal-binding</keyword>
<evidence type="ECO:0000256" key="8">
    <source>
        <dbReference type="HAMAP-Rule" id="MF_00692"/>
    </source>
</evidence>
<dbReference type="EMBL" id="SXFB01000002">
    <property type="protein sequence ID" value="NFV25349.1"/>
    <property type="molecule type" value="Genomic_DNA"/>
</dbReference>
<comment type="caution">
    <text evidence="9">The sequence shown here is derived from an EMBL/GenBank/DDBJ whole genome shotgun (WGS) entry which is preliminary data.</text>
</comment>